<organism evidence="2 3">
    <name type="scientific">Caerostris extrusa</name>
    <name type="common">Bark spider</name>
    <name type="synonym">Caerostris bankana</name>
    <dbReference type="NCBI Taxonomy" id="172846"/>
    <lineage>
        <taxon>Eukaryota</taxon>
        <taxon>Metazoa</taxon>
        <taxon>Ecdysozoa</taxon>
        <taxon>Arthropoda</taxon>
        <taxon>Chelicerata</taxon>
        <taxon>Arachnida</taxon>
        <taxon>Araneae</taxon>
        <taxon>Araneomorphae</taxon>
        <taxon>Entelegynae</taxon>
        <taxon>Araneoidea</taxon>
        <taxon>Araneidae</taxon>
        <taxon>Caerostris</taxon>
    </lineage>
</organism>
<evidence type="ECO:0000313" key="2">
    <source>
        <dbReference type="EMBL" id="GIX76294.1"/>
    </source>
</evidence>
<name>A0AAV4MWN4_CAEEX</name>
<feature type="non-terminal residue" evidence="2">
    <location>
        <position position="1"/>
    </location>
</feature>
<sequence>RNLANEVANSIAKNGSEDQQQQARETPRDL</sequence>
<protein>
    <recommendedName>
        <fullName evidence="4">LEAFY</fullName>
    </recommendedName>
</protein>
<comment type="caution">
    <text evidence="2">The sequence shown here is derived from an EMBL/GenBank/DDBJ whole genome shotgun (WGS) entry which is preliminary data.</text>
</comment>
<accession>A0AAV4MWN4</accession>
<dbReference type="EMBL" id="BPLR01002658">
    <property type="protein sequence ID" value="GIX76294.1"/>
    <property type="molecule type" value="Genomic_DNA"/>
</dbReference>
<feature type="region of interest" description="Disordered" evidence="1">
    <location>
        <begin position="1"/>
        <end position="30"/>
    </location>
</feature>
<gene>
    <name evidence="2" type="ORF">CEXT_526721</name>
</gene>
<evidence type="ECO:0000256" key="1">
    <source>
        <dbReference type="SAM" id="MobiDB-lite"/>
    </source>
</evidence>
<dbReference type="AlphaFoldDB" id="A0AAV4MWN4"/>
<feature type="compositionally biased region" description="Polar residues" evidence="1">
    <location>
        <begin position="7"/>
        <end position="24"/>
    </location>
</feature>
<proteinExistence type="predicted"/>
<reference evidence="2 3" key="1">
    <citation type="submission" date="2021-06" db="EMBL/GenBank/DDBJ databases">
        <title>Caerostris extrusa draft genome.</title>
        <authorList>
            <person name="Kono N."/>
            <person name="Arakawa K."/>
        </authorList>
    </citation>
    <scope>NUCLEOTIDE SEQUENCE [LARGE SCALE GENOMIC DNA]</scope>
</reference>
<evidence type="ECO:0008006" key="4">
    <source>
        <dbReference type="Google" id="ProtNLM"/>
    </source>
</evidence>
<evidence type="ECO:0000313" key="3">
    <source>
        <dbReference type="Proteomes" id="UP001054945"/>
    </source>
</evidence>
<dbReference type="Proteomes" id="UP001054945">
    <property type="component" value="Unassembled WGS sequence"/>
</dbReference>
<keyword evidence="3" id="KW-1185">Reference proteome</keyword>